<dbReference type="InterPro" id="IPR015424">
    <property type="entry name" value="PyrdxlP-dep_Trfase"/>
</dbReference>
<dbReference type="InterPro" id="IPR050859">
    <property type="entry name" value="Class-I_PLP-dep_aminotransf"/>
</dbReference>
<protein>
    <submittedName>
        <fullName evidence="7">HGL088Wp</fullName>
    </submittedName>
</protein>
<dbReference type="InterPro" id="IPR015421">
    <property type="entry name" value="PyrdxlP-dep_Trfase_major"/>
</dbReference>
<evidence type="ECO:0000256" key="3">
    <source>
        <dbReference type="ARBA" id="ARBA00022576"/>
    </source>
</evidence>
<dbReference type="CDD" id="cd00609">
    <property type="entry name" value="AAT_like"/>
    <property type="match status" value="1"/>
</dbReference>
<dbReference type="GO" id="GO:0047536">
    <property type="term" value="F:2-aminoadipate transaminase activity"/>
    <property type="evidence" value="ECO:0007669"/>
    <property type="project" value="TreeGrafter"/>
</dbReference>
<keyword evidence="8" id="KW-1185">Reference proteome</keyword>
<evidence type="ECO:0000259" key="6">
    <source>
        <dbReference type="Pfam" id="PF00155"/>
    </source>
</evidence>
<evidence type="ECO:0000256" key="5">
    <source>
        <dbReference type="ARBA" id="ARBA00022898"/>
    </source>
</evidence>
<dbReference type="GeneID" id="28725596"/>
<dbReference type="GO" id="GO:0009074">
    <property type="term" value="P:aromatic amino acid family catabolic process"/>
    <property type="evidence" value="ECO:0007669"/>
    <property type="project" value="TreeGrafter"/>
</dbReference>
<evidence type="ECO:0000313" key="8">
    <source>
        <dbReference type="Proteomes" id="UP000243052"/>
    </source>
</evidence>
<dbReference type="RefSeq" id="XP_017989248.1">
    <property type="nucleotide sequence ID" value="XM_018133589.1"/>
</dbReference>
<evidence type="ECO:0000256" key="2">
    <source>
        <dbReference type="ARBA" id="ARBA00007441"/>
    </source>
</evidence>
<proteinExistence type="inferred from homology"/>
<dbReference type="InterPro" id="IPR004839">
    <property type="entry name" value="Aminotransferase_I/II_large"/>
</dbReference>
<dbReference type="SUPFAM" id="SSF53383">
    <property type="entry name" value="PLP-dependent transferases"/>
    <property type="match status" value="1"/>
</dbReference>
<comment type="cofactor">
    <cofactor evidence="1">
        <name>pyridoxal 5'-phosphate</name>
        <dbReference type="ChEBI" id="CHEBI:597326"/>
    </cofactor>
</comment>
<keyword evidence="3" id="KW-0032">Aminotransferase</keyword>
<dbReference type="Gene3D" id="3.40.640.10">
    <property type="entry name" value="Type I PLP-dependent aspartate aminotransferase-like (Major domain)"/>
    <property type="match status" value="1"/>
</dbReference>
<keyword evidence="5" id="KW-0663">Pyridoxal phosphate</keyword>
<feature type="domain" description="Aminotransferase class I/classII large" evidence="6">
    <location>
        <begin position="96"/>
        <end position="470"/>
    </location>
</feature>
<organism evidence="7 8">
    <name type="scientific">Eremothecium sinecaudum</name>
    <dbReference type="NCBI Taxonomy" id="45286"/>
    <lineage>
        <taxon>Eukaryota</taxon>
        <taxon>Fungi</taxon>
        <taxon>Dikarya</taxon>
        <taxon>Ascomycota</taxon>
        <taxon>Saccharomycotina</taxon>
        <taxon>Saccharomycetes</taxon>
        <taxon>Saccharomycetales</taxon>
        <taxon>Saccharomycetaceae</taxon>
        <taxon>Eremothecium</taxon>
    </lineage>
</organism>
<dbReference type="PANTHER" id="PTHR42790:SF21">
    <property type="entry name" value="AROMATIC_AMINOADIPATE AMINOTRANSFERASE 1"/>
    <property type="match status" value="1"/>
</dbReference>
<dbReference type="OrthoDB" id="691673at2759"/>
<accession>A0A0X8HVF3</accession>
<name>A0A0X8HVF3_9SACH</name>
<dbReference type="GO" id="GO:0006571">
    <property type="term" value="P:tyrosine biosynthetic process"/>
    <property type="evidence" value="ECO:0007669"/>
    <property type="project" value="TreeGrafter"/>
</dbReference>
<dbReference type="GO" id="GO:0019878">
    <property type="term" value="P:lysine biosynthetic process via aminoadipic acid"/>
    <property type="evidence" value="ECO:0007669"/>
    <property type="project" value="TreeGrafter"/>
</dbReference>
<evidence type="ECO:0000256" key="4">
    <source>
        <dbReference type="ARBA" id="ARBA00022679"/>
    </source>
</evidence>
<comment type="similarity">
    <text evidence="2">Belongs to the class-I pyridoxal-phosphate-dependent aminotransferase family.</text>
</comment>
<keyword evidence="4" id="KW-0808">Transferase</keyword>
<sequence>MMAKDLRHLLSKEALIRKPSPIKTTMAYFEDPKMVFLGAGMPPGELFPINSITIDAPLPPTANPADYDKSGIVLGKILKVLSDREFLSDIPLERALQYGNSRGQKELLDFLKQHMLEFHRVLYEDWDIITTAGATQAWDATLRVFCDPDDSILLEELTYSSSVEAAESQLLYCVGMEMDEDGIIPEKLAYLLENWNELHPGRRFPKLLYTIPTGQNPTGATLSEDRKPIIYALANRYDMMIIEDDPYYYLNMGEYVPGLIRTDEMYNTTTQFFIENPKQFKKSLSKSFLELDFDGRVIRLDSMTKIFAPGCRTGWIMGPKYLLDIYWNLHELSIQSTSGFSQSIINGILCRWGHERYKNWLIQLCQLYTKKRDFCLDCCYKYLPLDFVRVPAPMAGMFFMVYFDALRHPLFETKFESDPNQVEEYLYKRFVEEGVLLACGSWFKVNRNSRKNTEISFRGTFAAPQPAALELGIRTAAKVIRTEFKL</sequence>
<evidence type="ECO:0000256" key="1">
    <source>
        <dbReference type="ARBA" id="ARBA00001933"/>
    </source>
</evidence>
<gene>
    <name evidence="7" type="ORF">AW171_hschr74277</name>
</gene>
<dbReference type="GO" id="GO:0030170">
    <property type="term" value="F:pyridoxal phosphate binding"/>
    <property type="evidence" value="ECO:0007669"/>
    <property type="project" value="InterPro"/>
</dbReference>
<dbReference type="PANTHER" id="PTHR42790">
    <property type="entry name" value="AMINOTRANSFERASE"/>
    <property type="match status" value="1"/>
</dbReference>
<reference evidence="7 8" key="1">
    <citation type="submission" date="2016-01" db="EMBL/GenBank/DDBJ databases">
        <title>Genome sequence of the yeast Holleya sinecauda.</title>
        <authorList>
            <person name="Dietrich F.S."/>
        </authorList>
    </citation>
    <scope>NUCLEOTIDE SEQUENCE [LARGE SCALE GENOMIC DNA]</scope>
    <source>
        <strain evidence="7 8">ATCC 58844</strain>
    </source>
</reference>
<dbReference type="STRING" id="45286.A0A0X8HVF3"/>
<evidence type="ECO:0000313" key="7">
    <source>
        <dbReference type="EMBL" id="AMD22252.1"/>
    </source>
</evidence>
<dbReference type="Proteomes" id="UP000243052">
    <property type="component" value="Chromosome vii"/>
</dbReference>
<dbReference type="Pfam" id="PF00155">
    <property type="entry name" value="Aminotran_1_2"/>
    <property type="match status" value="1"/>
</dbReference>
<dbReference type="AlphaFoldDB" id="A0A0X8HVF3"/>
<dbReference type="GO" id="GO:0008793">
    <property type="term" value="F:aromatic-amino-acid transaminase activity"/>
    <property type="evidence" value="ECO:0007669"/>
    <property type="project" value="TreeGrafter"/>
</dbReference>
<dbReference type="EMBL" id="CP014247">
    <property type="protein sequence ID" value="AMD22252.1"/>
    <property type="molecule type" value="Genomic_DNA"/>
</dbReference>